<keyword evidence="3" id="KW-1185">Reference proteome</keyword>
<dbReference type="SUPFAM" id="SSF46785">
    <property type="entry name" value="Winged helix' DNA-binding domain"/>
    <property type="match status" value="1"/>
</dbReference>
<dbReference type="InterPro" id="IPR036388">
    <property type="entry name" value="WH-like_DNA-bd_sf"/>
</dbReference>
<reference evidence="2" key="1">
    <citation type="submission" date="2021-01" db="EMBL/GenBank/DDBJ databases">
        <title>Whole genome shotgun sequence of Sinosporangium siamense NBRC 109515.</title>
        <authorList>
            <person name="Komaki H."/>
            <person name="Tamura T."/>
        </authorList>
    </citation>
    <scope>NUCLEOTIDE SEQUENCE</scope>
    <source>
        <strain evidence="2">NBRC 109515</strain>
    </source>
</reference>
<comment type="caution">
    <text evidence="2">The sequence shown here is derived from an EMBL/GenBank/DDBJ whole genome shotgun (WGS) entry which is preliminary data.</text>
</comment>
<dbReference type="PANTHER" id="PTHR18964">
    <property type="entry name" value="ROK (REPRESSOR, ORF, KINASE) FAMILY"/>
    <property type="match status" value="1"/>
</dbReference>
<dbReference type="SUPFAM" id="SSF53067">
    <property type="entry name" value="Actin-like ATPase domain"/>
    <property type="match status" value="1"/>
</dbReference>
<comment type="similarity">
    <text evidence="1">Belongs to the ROK (NagC/XylR) family.</text>
</comment>
<accession>A0A919REW7</accession>
<keyword evidence="2" id="KW-0808">Transferase</keyword>
<dbReference type="PANTHER" id="PTHR18964:SF149">
    <property type="entry name" value="BIFUNCTIONAL UDP-N-ACETYLGLUCOSAMINE 2-EPIMERASE_N-ACETYLMANNOSAMINE KINASE"/>
    <property type="match status" value="1"/>
</dbReference>
<protein>
    <submittedName>
        <fullName evidence="2">Sugar kinase</fullName>
    </submittedName>
</protein>
<dbReference type="AlphaFoldDB" id="A0A919REW7"/>
<dbReference type="EMBL" id="BOOW01000018">
    <property type="protein sequence ID" value="GII92631.1"/>
    <property type="molecule type" value="Genomic_DNA"/>
</dbReference>
<dbReference type="Gene3D" id="1.10.10.10">
    <property type="entry name" value="Winged helix-like DNA-binding domain superfamily/Winged helix DNA-binding domain"/>
    <property type="match status" value="1"/>
</dbReference>
<proteinExistence type="inferred from homology"/>
<gene>
    <name evidence="2" type="ORF">Ssi02_28620</name>
</gene>
<dbReference type="Pfam" id="PF00480">
    <property type="entry name" value="ROK"/>
    <property type="match status" value="1"/>
</dbReference>
<evidence type="ECO:0000256" key="1">
    <source>
        <dbReference type="ARBA" id="ARBA00006479"/>
    </source>
</evidence>
<dbReference type="GO" id="GO:0016301">
    <property type="term" value="F:kinase activity"/>
    <property type="evidence" value="ECO:0007669"/>
    <property type="project" value="UniProtKB-KW"/>
</dbReference>
<keyword evidence="2" id="KW-0418">Kinase</keyword>
<dbReference type="Proteomes" id="UP000606172">
    <property type="component" value="Unassembled WGS sequence"/>
</dbReference>
<name>A0A919REW7_9ACTN</name>
<dbReference type="InterPro" id="IPR043129">
    <property type="entry name" value="ATPase_NBD"/>
</dbReference>
<organism evidence="2 3">
    <name type="scientific">Sinosporangium siamense</name>
    <dbReference type="NCBI Taxonomy" id="1367973"/>
    <lineage>
        <taxon>Bacteria</taxon>
        <taxon>Bacillati</taxon>
        <taxon>Actinomycetota</taxon>
        <taxon>Actinomycetes</taxon>
        <taxon>Streptosporangiales</taxon>
        <taxon>Streptosporangiaceae</taxon>
        <taxon>Sinosporangium</taxon>
    </lineage>
</organism>
<evidence type="ECO:0000313" key="3">
    <source>
        <dbReference type="Proteomes" id="UP000606172"/>
    </source>
</evidence>
<evidence type="ECO:0000313" key="2">
    <source>
        <dbReference type="EMBL" id="GII92631.1"/>
    </source>
</evidence>
<dbReference type="Gene3D" id="3.30.420.40">
    <property type="match status" value="2"/>
</dbReference>
<dbReference type="InterPro" id="IPR000600">
    <property type="entry name" value="ROK"/>
</dbReference>
<dbReference type="InterPro" id="IPR036390">
    <property type="entry name" value="WH_DNA-bd_sf"/>
</dbReference>
<dbReference type="Pfam" id="PF13412">
    <property type="entry name" value="HTH_24"/>
    <property type="match status" value="1"/>
</dbReference>
<dbReference type="RefSeq" id="WP_204025588.1">
    <property type="nucleotide sequence ID" value="NZ_BOOW01000018.1"/>
</dbReference>
<sequence length="407" mass="42639">MTSSYPLQSTRQLSSQAVVEVLLREAPLSRVQIAKITGLSKQTVNEIVRQLEAEGWVSEHGTSQGDVGRRAVTYSMQPGAGFVIGVDVGATKLRVALSDLAGSVVSQAEDATELRGGPHVFDQIHAMCVGLAEDAGVPWARILTSAFGSPGVFNSETGHLDLAPNVPGLEGLDVAGALRDRLGHEIVLDNDVNMAVVGERWRGAARECSNFAFVALGTGIGMGIYMDGAVRRGAHGAAGEIGYAPFVNDPFQPSLHRHGPLEEKLSSQGFSAAYEALTGEHAPPETVFERQAAGEPAAAQVVEAYVRQIALVLSTVTAFLDPELIVVGGGIGSRPELVGELLPHYRRLAANTAEIRTSALGARASLVGAIAVALNHAHTRLFAADVPQKLPLPTPGAGAEPPARSVR</sequence>